<dbReference type="SUPFAM" id="SSF52949">
    <property type="entry name" value="Macro domain-like"/>
    <property type="match status" value="1"/>
</dbReference>
<feature type="binding site" evidence="8">
    <location>
        <position position="269"/>
    </location>
    <ligand>
        <name>Mn(2+)</name>
        <dbReference type="ChEBI" id="CHEBI:29035"/>
        <label>2</label>
    </ligand>
</feature>
<dbReference type="Pfam" id="PF00883">
    <property type="entry name" value="Peptidase_M17"/>
    <property type="match status" value="1"/>
</dbReference>
<evidence type="ECO:0000256" key="2">
    <source>
        <dbReference type="ARBA" id="ARBA00000967"/>
    </source>
</evidence>
<dbReference type="SUPFAM" id="SSF53187">
    <property type="entry name" value="Zn-dependent exopeptidases"/>
    <property type="match status" value="1"/>
</dbReference>
<accession>A0ABV6CBZ1</accession>
<evidence type="ECO:0000256" key="5">
    <source>
        <dbReference type="ARBA" id="ARBA00022670"/>
    </source>
</evidence>
<evidence type="ECO:0000313" key="11">
    <source>
        <dbReference type="Proteomes" id="UP001589758"/>
    </source>
</evidence>
<keyword evidence="8" id="KW-0963">Cytoplasm</keyword>
<feature type="binding site" evidence="8">
    <location>
        <position position="292"/>
    </location>
    <ligand>
        <name>Mn(2+)</name>
        <dbReference type="ChEBI" id="CHEBI:29035"/>
        <label>2</label>
    </ligand>
</feature>
<feature type="binding site" evidence="8">
    <location>
        <position position="351"/>
    </location>
    <ligand>
        <name>Mn(2+)</name>
        <dbReference type="ChEBI" id="CHEBI:29035"/>
        <label>1</label>
    </ligand>
</feature>
<keyword evidence="5 8" id="KW-0645">Protease</keyword>
<dbReference type="PRINTS" id="PR00481">
    <property type="entry name" value="LAMNOPPTDASE"/>
</dbReference>
<feature type="active site" evidence="8">
    <location>
        <position position="355"/>
    </location>
</feature>
<sequence>MNFLVKSINAEKQKSDCLVVGVHSTKSLSSAAKALDEISEGELSKILALGDIQGEIGQTLLLQGLKNVPASRILLVGCGKAKSLSQKEYGQLIKSAYDVLKSTHVKDVAVFLTDLAVDSRSIYWKARRAAEIIGDLSYQFEQFKQNPKAKPKLTKWIFNVVDKKELPSAQNGLDHGVAIAKGVKDAKDLANMPPNICNPLYLAEQAKSLAQDYKDSISLKLIDEKEMKKLGMESYLAVGRGSKNESVMSILEYKGSANKNDKPVVLVGKGLTFDTGGISLKPAPEMDEMKYDMCGAASVFGVMRAIAELKLPINVIGVLAGCENMPGSNAYRPGDILKTLSGQTVEVLNTDAEGRLVLCDALTYVERFKPEVVIDIATLTGACVIALGGHISGLMSPDDTVANDLLKASNAANDKFWRLPMDEEYNKQLESNFADMANIGGRAGGTITAACFLGRFTKNYPWAHLDIAGTSYVSGKAKGATGRPVTALVEYLLQKAKVSEI</sequence>
<dbReference type="Pfam" id="PF02789">
    <property type="entry name" value="Peptidase_M17_N"/>
    <property type="match status" value="1"/>
</dbReference>
<evidence type="ECO:0000256" key="7">
    <source>
        <dbReference type="ARBA" id="ARBA00023211"/>
    </source>
</evidence>
<protein>
    <recommendedName>
        <fullName evidence="8">Probable cytosol aminopeptidase</fullName>
        <ecNumber evidence="8">3.4.11.1</ecNumber>
    </recommendedName>
    <alternativeName>
        <fullName evidence="8">Leucine aminopeptidase</fullName>
        <shortName evidence="8">LAP</shortName>
        <ecNumber evidence="8">3.4.11.10</ecNumber>
    </alternativeName>
    <alternativeName>
        <fullName evidence="8">Leucyl aminopeptidase</fullName>
    </alternativeName>
</protein>
<comment type="cofactor">
    <cofactor evidence="8">
        <name>Mn(2+)</name>
        <dbReference type="ChEBI" id="CHEBI:29035"/>
    </cofactor>
    <text evidence="8">Binds 2 manganese ions per subunit.</text>
</comment>
<dbReference type="CDD" id="cd00433">
    <property type="entry name" value="Peptidase_M17"/>
    <property type="match status" value="1"/>
</dbReference>
<evidence type="ECO:0000256" key="1">
    <source>
        <dbReference type="ARBA" id="ARBA00000135"/>
    </source>
</evidence>
<comment type="catalytic activity">
    <reaction evidence="2 8">
        <text>Release of an N-terminal amino acid, preferentially leucine, but not glutamic or aspartic acids.</text>
        <dbReference type="EC" id="3.4.11.10"/>
    </reaction>
</comment>
<reference evidence="10 11" key="1">
    <citation type="submission" date="2024-09" db="EMBL/GenBank/DDBJ databases">
        <authorList>
            <person name="Sun Q."/>
            <person name="Mori K."/>
        </authorList>
    </citation>
    <scope>NUCLEOTIDE SEQUENCE [LARGE SCALE GENOMIC DNA]</scope>
    <source>
        <strain evidence="10 11">CCM 8545</strain>
    </source>
</reference>
<proteinExistence type="inferred from homology"/>
<dbReference type="RefSeq" id="WP_385877623.1">
    <property type="nucleotide sequence ID" value="NZ_JBHLXE010000103.1"/>
</dbReference>
<dbReference type="GO" id="GO:0004177">
    <property type="term" value="F:aminopeptidase activity"/>
    <property type="evidence" value="ECO:0007669"/>
    <property type="project" value="UniProtKB-KW"/>
</dbReference>
<feature type="binding site" evidence="8">
    <location>
        <position position="353"/>
    </location>
    <ligand>
        <name>Mn(2+)</name>
        <dbReference type="ChEBI" id="CHEBI:29035"/>
        <label>2</label>
    </ligand>
</feature>
<feature type="binding site" evidence="8">
    <location>
        <position position="353"/>
    </location>
    <ligand>
        <name>Mn(2+)</name>
        <dbReference type="ChEBI" id="CHEBI:29035"/>
        <label>1</label>
    </ligand>
</feature>
<dbReference type="PROSITE" id="PS00631">
    <property type="entry name" value="CYTOSOL_AP"/>
    <property type="match status" value="1"/>
</dbReference>
<dbReference type="InterPro" id="IPR043472">
    <property type="entry name" value="Macro_dom-like"/>
</dbReference>
<keyword evidence="11" id="KW-1185">Reference proteome</keyword>
<feature type="binding site" evidence="8">
    <location>
        <position position="274"/>
    </location>
    <ligand>
        <name>Mn(2+)</name>
        <dbReference type="ChEBI" id="CHEBI:29035"/>
        <label>2</label>
    </ligand>
</feature>
<name>A0ABV6CBZ1_9GAMM</name>
<comment type="caution">
    <text evidence="10">The sequence shown here is derived from an EMBL/GenBank/DDBJ whole genome shotgun (WGS) entry which is preliminary data.</text>
</comment>
<dbReference type="PANTHER" id="PTHR11963:SF23">
    <property type="entry name" value="CYTOSOL AMINOPEPTIDASE"/>
    <property type="match status" value="1"/>
</dbReference>
<feature type="domain" description="Cytosol aminopeptidase" evidence="9">
    <location>
        <begin position="349"/>
        <end position="356"/>
    </location>
</feature>
<dbReference type="Gene3D" id="3.40.220.10">
    <property type="entry name" value="Leucine Aminopeptidase, subunit E, domain 1"/>
    <property type="match status" value="1"/>
</dbReference>
<dbReference type="NCBIfam" id="NF002074">
    <property type="entry name" value="PRK00913.1-4"/>
    <property type="match status" value="1"/>
</dbReference>
<evidence type="ECO:0000256" key="8">
    <source>
        <dbReference type="HAMAP-Rule" id="MF_00181"/>
    </source>
</evidence>
<dbReference type="Gene3D" id="3.40.630.10">
    <property type="entry name" value="Zn peptidases"/>
    <property type="match status" value="1"/>
</dbReference>
<dbReference type="EC" id="3.4.11.10" evidence="8"/>
<feature type="active site" evidence="8">
    <location>
        <position position="281"/>
    </location>
</feature>
<dbReference type="EC" id="3.4.11.1" evidence="8"/>
<keyword evidence="6 8" id="KW-0378">Hydrolase</keyword>
<evidence type="ECO:0000259" key="9">
    <source>
        <dbReference type="PROSITE" id="PS00631"/>
    </source>
</evidence>
<gene>
    <name evidence="8" type="primary">pepA</name>
    <name evidence="10" type="ORF">ACFFIT_10505</name>
</gene>
<dbReference type="Proteomes" id="UP001589758">
    <property type="component" value="Unassembled WGS sequence"/>
</dbReference>
<keyword evidence="4 8" id="KW-0031">Aminopeptidase</keyword>
<comment type="subcellular location">
    <subcellularLocation>
        <location evidence="8">Cytoplasm</location>
    </subcellularLocation>
</comment>
<evidence type="ECO:0000256" key="3">
    <source>
        <dbReference type="ARBA" id="ARBA00009528"/>
    </source>
</evidence>
<dbReference type="InterPro" id="IPR011356">
    <property type="entry name" value="Leucine_aapep/pepB"/>
</dbReference>
<dbReference type="InterPro" id="IPR023042">
    <property type="entry name" value="Peptidase_M17_leu_NH2_pept"/>
</dbReference>
<comment type="catalytic activity">
    <reaction evidence="1 8">
        <text>Release of an N-terminal amino acid, Xaa-|-Yaa-, in which Xaa is preferably Leu, but may be other amino acids including Pro although not Arg or Lys, and Yaa may be Pro. Amino acid amides and methyl esters are also readily hydrolyzed, but rates on arylamides are exceedingly low.</text>
        <dbReference type="EC" id="3.4.11.1"/>
    </reaction>
</comment>
<dbReference type="EMBL" id="JBHLXE010000103">
    <property type="protein sequence ID" value="MFC0180504.1"/>
    <property type="molecule type" value="Genomic_DNA"/>
</dbReference>
<feature type="binding site" evidence="8">
    <location>
        <position position="274"/>
    </location>
    <ligand>
        <name>Mn(2+)</name>
        <dbReference type="ChEBI" id="CHEBI:29035"/>
        <label>1</label>
    </ligand>
</feature>
<evidence type="ECO:0000313" key="10">
    <source>
        <dbReference type="EMBL" id="MFC0180504.1"/>
    </source>
</evidence>
<comment type="similarity">
    <text evidence="3 8">Belongs to the peptidase M17 family.</text>
</comment>
<evidence type="ECO:0000256" key="4">
    <source>
        <dbReference type="ARBA" id="ARBA00022438"/>
    </source>
</evidence>
<evidence type="ECO:0000256" key="6">
    <source>
        <dbReference type="ARBA" id="ARBA00022801"/>
    </source>
</evidence>
<organism evidence="10 11">
    <name type="scientific">Thorsellia kenyensis</name>
    <dbReference type="NCBI Taxonomy" id="1549888"/>
    <lineage>
        <taxon>Bacteria</taxon>
        <taxon>Pseudomonadati</taxon>
        <taxon>Pseudomonadota</taxon>
        <taxon>Gammaproteobacteria</taxon>
        <taxon>Enterobacterales</taxon>
        <taxon>Thorselliaceae</taxon>
        <taxon>Thorsellia</taxon>
    </lineage>
</organism>
<dbReference type="NCBIfam" id="NF002073">
    <property type="entry name" value="PRK00913.1-2"/>
    <property type="match status" value="1"/>
</dbReference>
<comment type="function">
    <text evidence="8">Presumably involved in the processing and regular turnover of intracellular proteins. Catalyzes the removal of unsubstituted N-terminal amino acids from various peptides.</text>
</comment>
<keyword evidence="8" id="KW-0479">Metal-binding</keyword>
<dbReference type="HAMAP" id="MF_00181">
    <property type="entry name" value="Cytosol_peptidase_M17"/>
    <property type="match status" value="1"/>
</dbReference>
<keyword evidence="7 8" id="KW-0464">Manganese</keyword>
<dbReference type="InterPro" id="IPR008283">
    <property type="entry name" value="Peptidase_M17_N"/>
</dbReference>
<dbReference type="PANTHER" id="PTHR11963">
    <property type="entry name" value="LEUCINE AMINOPEPTIDASE-RELATED"/>
    <property type="match status" value="1"/>
</dbReference>
<dbReference type="InterPro" id="IPR000819">
    <property type="entry name" value="Peptidase_M17_C"/>
</dbReference>